<dbReference type="AlphaFoldDB" id="A0A0G4J4D6"/>
<protein>
    <submittedName>
        <fullName evidence="2">Uncharacterized protein</fullName>
    </submittedName>
</protein>
<evidence type="ECO:0000313" key="2">
    <source>
        <dbReference type="EMBL" id="CEP02377.1"/>
    </source>
</evidence>
<organism evidence="2 3">
    <name type="scientific">Plasmodiophora brassicae</name>
    <name type="common">Clubroot disease agent</name>
    <dbReference type="NCBI Taxonomy" id="37360"/>
    <lineage>
        <taxon>Eukaryota</taxon>
        <taxon>Sar</taxon>
        <taxon>Rhizaria</taxon>
        <taxon>Endomyxa</taxon>
        <taxon>Phytomyxea</taxon>
        <taxon>Plasmodiophorida</taxon>
        <taxon>Plasmodiophoridae</taxon>
        <taxon>Plasmodiophora</taxon>
    </lineage>
</organism>
<feature type="region of interest" description="Disordered" evidence="1">
    <location>
        <begin position="94"/>
        <end position="119"/>
    </location>
</feature>
<name>A0A0G4J4D6_PLABS</name>
<evidence type="ECO:0000256" key="1">
    <source>
        <dbReference type="SAM" id="MobiDB-lite"/>
    </source>
</evidence>
<reference evidence="2 3" key="1">
    <citation type="submission" date="2015-02" db="EMBL/GenBank/DDBJ databases">
        <authorList>
            <person name="Chooi Y.-H."/>
        </authorList>
    </citation>
    <scope>NUCLEOTIDE SEQUENCE [LARGE SCALE GENOMIC DNA]</scope>
    <source>
        <strain evidence="2">E3</strain>
    </source>
</reference>
<proteinExistence type="predicted"/>
<evidence type="ECO:0000313" key="3">
    <source>
        <dbReference type="Proteomes" id="UP000039324"/>
    </source>
</evidence>
<dbReference type="EMBL" id="CDSF01000125">
    <property type="protein sequence ID" value="CEP02377.1"/>
    <property type="molecule type" value="Genomic_DNA"/>
</dbReference>
<sequence>MSLPLHHDVEKQLSEHYFQCIGEERAREQAYMDALMADPNDPRLPALLQHYKRAEASSAKALAAWQTYRQTAPAEGGLVTVLNRILATIVPNRSTAANHGRRDRDRGANWEAYPIKKTN</sequence>
<keyword evidence="3" id="KW-1185">Reference proteome</keyword>
<gene>
    <name evidence="2" type="ORF">PBRA_008961</name>
</gene>
<accession>A0A0G4J4D6</accession>
<dbReference type="Proteomes" id="UP000039324">
    <property type="component" value="Unassembled WGS sequence"/>
</dbReference>